<sequence length="96" mass="10318">MSVFPHIRRYVATISSRCITYGGTLRPRIESRRTPSIGCSRFEYATTRSWRSSIVVAPPTAPAIALASANRSAGAWSTSCTATPAVLVTVRSSVNT</sequence>
<proteinExistence type="predicted"/>
<gene>
    <name evidence="1" type="ORF">UFOPK1493_01484</name>
</gene>
<dbReference type="EMBL" id="CAEZSR010000044">
    <property type="protein sequence ID" value="CAB4557062.1"/>
    <property type="molecule type" value="Genomic_DNA"/>
</dbReference>
<accession>A0A6J6CZY2</accession>
<evidence type="ECO:0000313" key="1">
    <source>
        <dbReference type="EMBL" id="CAB4557062.1"/>
    </source>
</evidence>
<organism evidence="1">
    <name type="scientific">freshwater metagenome</name>
    <dbReference type="NCBI Taxonomy" id="449393"/>
    <lineage>
        <taxon>unclassified sequences</taxon>
        <taxon>metagenomes</taxon>
        <taxon>ecological metagenomes</taxon>
    </lineage>
</organism>
<reference evidence="1" key="1">
    <citation type="submission" date="2020-05" db="EMBL/GenBank/DDBJ databases">
        <authorList>
            <person name="Chiriac C."/>
            <person name="Salcher M."/>
            <person name="Ghai R."/>
            <person name="Kavagutti S V."/>
        </authorList>
    </citation>
    <scope>NUCLEOTIDE SEQUENCE</scope>
</reference>
<protein>
    <submittedName>
        <fullName evidence="1">Unannotated protein</fullName>
    </submittedName>
</protein>
<name>A0A6J6CZY2_9ZZZZ</name>
<dbReference type="AlphaFoldDB" id="A0A6J6CZY2"/>